<keyword evidence="10" id="KW-0067">ATP-binding</keyword>
<dbReference type="InterPro" id="IPR004014">
    <property type="entry name" value="ATPase_P-typ_cation-transptr_N"/>
</dbReference>
<evidence type="ECO:0000313" key="17">
    <source>
        <dbReference type="EMBL" id="EEJ59690.1"/>
    </source>
</evidence>
<dbReference type="GO" id="GO:0046872">
    <property type="term" value="F:metal ion binding"/>
    <property type="evidence" value="ECO:0007669"/>
    <property type="project" value="UniProtKB-KW"/>
</dbReference>
<keyword evidence="12 15" id="KW-1133">Transmembrane helix</keyword>
<dbReference type="Gene3D" id="1.20.1110.10">
    <property type="entry name" value="Calcium-transporting ATPase, transmembrane domain"/>
    <property type="match status" value="1"/>
</dbReference>
<sequence>MKAYYRESKEEVLKELGANEQQGLTNKAAQEKLAQVGPNALVEGKKKSVVEVFLEQFKDLMVIILIVAAVISAFTGNLESTAVIIVVLILNAILGTVQHVKAEKSLEALKSLSAPAAKVLRDGKKQEIAAKDVVPGDILLLEAGDLVTADGRILDNFSLQVNESSLTGESTNIDKLDTTFEKEVPLADRVNMVYSSSLVTYGRANVLVTATGMDTEIGKIATLMNETKERRTPLQVSLDQFSSRLATAILIFCALILGLQMWRGQPLLDALLFAVALAVAAIPEALSSIVTIVQAMGTQKMAKEHAIIKNLDAVESLGSVSVICSDKTGTLTQNKMTVEDIYIGGKVLKPEELNLSNQLHRYLLYDVVLNNDASLSDGKKIGDPTELALLEMYRKVPGIDLGDGKLGLSESELRKHLDRLEEVPFDSDRKLMSTKHLIHTVPTIFVKGAIDVLLKRCVNIRFGDDVRPMTEQDRKDILAQNNHFSENGLRVLAFAYKESDEELSTDSEKDLTFIGLVSEMDPPRKESVAAVARAKEAGIRTVMITGDHKVTAVAIAKKIGIFTDGDLALTGLELDALSDEELDQQIEKVAVYARVSPENKIRIVNAWQRKNHIVSMTGDGVNDAPALKKADVGVAMGITGTEVSKDAASMILTDDNFATIIKAVANGRTVYENIRNAIGYLLSGNLSAIITVLFASIAALPVPFVAVQLLFINLVTDSLPALAIGMEPGNPDILKRKPRDPKASLLDKKFVTQISIQGFLISLSVIAAFLLGLRDTPAIACTMAFSTLTFARLLHGFNCRSQHSIFKIGFKNNWYSLAAFALGTVLLALILFVPALHGLFAVQPLTAQEVWLIVILAIIPTILIQLVKVIRENRD</sequence>
<accession>C2E5V2</accession>
<reference evidence="17 18" key="1">
    <citation type="submission" date="2009-01" db="EMBL/GenBank/DDBJ databases">
        <authorList>
            <person name="Qin X."/>
            <person name="Bachman B."/>
            <person name="Battles P."/>
            <person name="Bell A."/>
            <person name="Bess C."/>
            <person name="Bickham C."/>
            <person name="Chaboub L."/>
            <person name="Chen D."/>
            <person name="Coyle M."/>
            <person name="Deiros D.R."/>
            <person name="Dinh H."/>
            <person name="Forbes L."/>
            <person name="Fowler G."/>
            <person name="Francisco L."/>
            <person name="Fu Q."/>
            <person name="Gubbala S."/>
            <person name="Hale W."/>
            <person name="Han Y."/>
            <person name="Hemphill L."/>
            <person name="Highlander S.K."/>
            <person name="Hirani K."/>
            <person name="Hogues M."/>
            <person name="Jackson L."/>
            <person name="Jakkamsetti A."/>
            <person name="Javaid M."/>
            <person name="Jiang H."/>
            <person name="Korchina V."/>
            <person name="Kovar C."/>
            <person name="Lara F."/>
            <person name="Lee S."/>
            <person name="Mata R."/>
            <person name="Mathew T."/>
            <person name="Moen C."/>
            <person name="Morales K."/>
            <person name="Munidasa M."/>
            <person name="Nazareth L."/>
            <person name="Ngo R."/>
            <person name="Nguyen L."/>
            <person name="Okwuonu G."/>
            <person name="Ongeri F."/>
            <person name="Patil S."/>
            <person name="Petrosino J."/>
            <person name="Pham C."/>
            <person name="Pham P."/>
            <person name="Pu L.-L."/>
            <person name="Puazo M."/>
            <person name="Raj R."/>
            <person name="Reid J."/>
            <person name="Rouhana J."/>
            <person name="Saada N."/>
            <person name="Shang Y."/>
            <person name="Simmons D."/>
            <person name="Thornton R."/>
            <person name="Warren J."/>
            <person name="Weissenberger G."/>
            <person name="Zhang J."/>
            <person name="Zhang L."/>
            <person name="Zhou C."/>
            <person name="Zhu D."/>
            <person name="Muzny D."/>
            <person name="Worley K."/>
            <person name="Gibbs R."/>
        </authorList>
    </citation>
    <scope>NUCLEOTIDE SEQUENCE [LARGE SCALE GENOMIC DNA]</scope>
    <source>
        <strain evidence="17 18">ATCC 33200</strain>
    </source>
</reference>
<proteinExistence type="inferred from homology"/>
<dbReference type="SFLD" id="SFLDS00003">
    <property type="entry name" value="Haloacid_Dehalogenase"/>
    <property type="match status" value="1"/>
</dbReference>
<organism evidence="17 18">
    <name type="scientific">Lactobacillus johnsonii ATCC 33200</name>
    <dbReference type="NCBI Taxonomy" id="525330"/>
    <lineage>
        <taxon>Bacteria</taxon>
        <taxon>Bacillati</taxon>
        <taxon>Bacillota</taxon>
        <taxon>Bacilli</taxon>
        <taxon>Lactobacillales</taxon>
        <taxon>Lactobacillaceae</taxon>
        <taxon>Lactobacillus</taxon>
    </lineage>
</organism>
<feature type="transmembrane region" description="Helical" evidence="15">
    <location>
        <begin position="750"/>
        <end position="771"/>
    </location>
</feature>
<comment type="catalytic activity">
    <reaction evidence="14">
        <text>Ca(2+)(in) + ATP + H2O = Ca(2+)(out) + ADP + phosphate + H(+)</text>
        <dbReference type="Rhea" id="RHEA:18105"/>
        <dbReference type="ChEBI" id="CHEBI:15377"/>
        <dbReference type="ChEBI" id="CHEBI:15378"/>
        <dbReference type="ChEBI" id="CHEBI:29108"/>
        <dbReference type="ChEBI" id="CHEBI:30616"/>
        <dbReference type="ChEBI" id="CHEBI:43474"/>
        <dbReference type="ChEBI" id="CHEBI:456216"/>
        <dbReference type="EC" id="7.2.2.10"/>
    </reaction>
</comment>
<dbReference type="Pfam" id="PF00689">
    <property type="entry name" value="Cation_ATPase_C"/>
    <property type="match status" value="1"/>
</dbReference>
<evidence type="ECO:0000256" key="8">
    <source>
        <dbReference type="ARBA" id="ARBA00022741"/>
    </source>
</evidence>
<dbReference type="NCBIfam" id="TIGR01494">
    <property type="entry name" value="ATPase_P-type"/>
    <property type="match status" value="2"/>
</dbReference>
<dbReference type="FunFam" id="3.40.50.1000:FF:000001">
    <property type="entry name" value="Phospholipid-transporting ATPase IC"/>
    <property type="match status" value="1"/>
</dbReference>
<dbReference type="InterPro" id="IPR001757">
    <property type="entry name" value="P_typ_ATPase"/>
</dbReference>
<dbReference type="InterPro" id="IPR018303">
    <property type="entry name" value="ATPase_P-typ_P_site"/>
</dbReference>
<keyword evidence="5" id="KW-0406">Ion transport</keyword>
<dbReference type="InterPro" id="IPR044492">
    <property type="entry name" value="P_typ_ATPase_HD_dom"/>
</dbReference>
<keyword evidence="9" id="KW-0106">Calcium</keyword>
<dbReference type="GO" id="GO:0005524">
    <property type="term" value="F:ATP binding"/>
    <property type="evidence" value="ECO:0007669"/>
    <property type="project" value="UniProtKB-KW"/>
</dbReference>
<dbReference type="InterPro" id="IPR008250">
    <property type="entry name" value="ATPase_P-typ_transduc_dom_A_sf"/>
</dbReference>
<keyword evidence="5" id="KW-0109">Calcium transport</keyword>
<evidence type="ECO:0000256" key="10">
    <source>
        <dbReference type="ARBA" id="ARBA00022840"/>
    </source>
</evidence>
<dbReference type="InterPro" id="IPR023298">
    <property type="entry name" value="ATPase_P-typ_TM_dom_sf"/>
</dbReference>
<dbReference type="FunFam" id="3.40.50.1000:FF:000028">
    <property type="entry name" value="Calcium-transporting P-type ATPase, putative"/>
    <property type="match status" value="1"/>
</dbReference>
<dbReference type="SUPFAM" id="SSF81665">
    <property type="entry name" value="Calcium ATPase, transmembrane domain M"/>
    <property type="match status" value="1"/>
</dbReference>
<dbReference type="FunFam" id="2.70.150.10:FF:000016">
    <property type="entry name" value="Calcium-transporting P-type ATPase putative"/>
    <property type="match status" value="1"/>
</dbReference>
<name>C2E5V2_LACJH</name>
<evidence type="ECO:0000256" key="13">
    <source>
        <dbReference type="ARBA" id="ARBA00023136"/>
    </source>
</evidence>
<dbReference type="Proteomes" id="UP000003491">
    <property type="component" value="Unassembled WGS sequence"/>
</dbReference>
<dbReference type="EC" id="7.2.2.10" evidence="3"/>
<evidence type="ECO:0000256" key="9">
    <source>
        <dbReference type="ARBA" id="ARBA00022837"/>
    </source>
</evidence>
<dbReference type="SFLD" id="SFLDF00027">
    <property type="entry name" value="p-type_atpase"/>
    <property type="match status" value="1"/>
</dbReference>
<evidence type="ECO:0000256" key="14">
    <source>
        <dbReference type="ARBA" id="ARBA00048694"/>
    </source>
</evidence>
<dbReference type="Pfam" id="PF13246">
    <property type="entry name" value="Cation_ATPase"/>
    <property type="match status" value="1"/>
</dbReference>
<evidence type="ECO:0000256" key="7">
    <source>
        <dbReference type="ARBA" id="ARBA00022723"/>
    </source>
</evidence>
<dbReference type="SFLD" id="SFLDG00002">
    <property type="entry name" value="C1.7:_P-type_atpase_like"/>
    <property type="match status" value="1"/>
</dbReference>
<dbReference type="Gene3D" id="3.40.1110.10">
    <property type="entry name" value="Calcium-transporting ATPase, cytoplasmic domain N"/>
    <property type="match status" value="1"/>
</dbReference>
<evidence type="ECO:0000256" key="3">
    <source>
        <dbReference type="ARBA" id="ARBA00012790"/>
    </source>
</evidence>
<dbReference type="Pfam" id="PF00690">
    <property type="entry name" value="Cation_ATPase_N"/>
    <property type="match status" value="1"/>
</dbReference>
<feature type="transmembrane region" description="Helical" evidence="15">
    <location>
        <begin position="814"/>
        <end position="838"/>
    </location>
</feature>
<keyword evidence="7" id="KW-0479">Metal-binding</keyword>
<dbReference type="Pfam" id="PF00122">
    <property type="entry name" value="E1-E2_ATPase"/>
    <property type="match status" value="1"/>
</dbReference>
<keyword evidence="4" id="KW-1003">Cell membrane</keyword>
<keyword evidence="17" id="KW-0378">Hydrolase</keyword>
<evidence type="ECO:0000256" key="5">
    <source>
        <dbReference type="ARBA" id="ARBA00022568"/>
    </source>
</evidence>
<keyword evidence="11" id="KW-1278">Translocase</keyword>
<evidence type="ECO:0000256" key="2">
    <source>
        <dbReference type="ARBA" id="ARBA00005675"/>
    </source>
</evidence>
<comment type="caution">
    <text evidence="17">The sequence shown here is derived from an EMBL/GenBank/DDBJ whole genome shotgun (WGS) entry which is preliminary data.</text>
</comment>
<dbReference type="InterPro" id="IPR023299">
    <property type="entry name" value="ATPase_P-typ_cyto_dom_N"/>
</dbReference>
<evidence type="ECO:0000256" key="15">
    <source>
        <dbReference type="SAM" id="Phobius"/>
    </source>
</evidence>
<dbReference type="GO" id="GO:0016887">
    <property type="term" value="F:ATP hydrolysis activity"/>
    <property type="evidence" value="ECO:0007669"/>
    <property type="project" value="InterPro"/>
</dbReference>
<dbReference type="HOGENOM" id="CLU_002360_1_1_9"/>
<dbReference type="SUPFAM" id="SSF56784">
    <property type="entry name" value="HAD-like"/>
    <property type="match status" value="1"/>
</dbReference>
<dbReference type="AlphaFoldDB" id="C2E5V2"/>
<feature type="transmembrane region" description="Helical" evidence="15">
    <location>
        <begin position="678"/>
        <end position="700"/>
    </location>
</feature>
<dbReference type="PRINTS" id="PR00120">
    <property type="entry name" value="HATPASE"/>
</dbReference>
<comment type="similarity">
    <text evidence="2">Belongs to the cation transport ATPase (P-type) (TC 3.A.3) family. Type IIA subfamily.</text>
</comment>
<comment type="subcellular location">
    <subcellularLocation>
        <location evidence="1">Cell membrane</location>
        <topology evidence="1">Multi-pass membrane protein</topology>
    </subcellularLocation>
</comment>
<dbReference type="PROSITE" id="PS00154">
    <property type="entry name" value="ATPASE_E1_E2"/>
    <property type="match status" value="1"/>
</dbReference>
<feature type="transmembrane region" description="Helical" evidence="15">
    <location>
        <begin position="270"/>
        <end position="293"/>
    </location>
</feature>
<dbReference type="RefSeq" id="WP_004894210.1">
    <property type="nucleotide sequence ID" value="NZ_AZCY01000007.1"/>
</dbReference>
<gene>
    <name evidence="17" type="primary">atp2A3-2</name>
    <name evidence="17" type="ORF">HMPREF0528_1077</name>
</gene>
<dbReference type="GO" id="GO:0140352">
    <property type="term" value="P:export from cell"/>
    <property type="evidence" value="ECO:0007669"/>
    <property type="project" value="UniProtKB-ARBA"/>
</dbReference>
<dbReference type="EMBL" id="ACGR01000036">
    <property type="protein sequence ID" value="EEJ59690.1"/>
    <property type="molecule type" value="Genomic_DNA"/>
</dbReference>
<keyword evidence="13 15" id="KW-0472">Membrane</keyword>
<evidence type="ECO:0000256" key="12">
    <source>
        <dbReference type="ARBA" id="ARBA00022989"/>
    </source>
</evidence>
<dbReference type="GO" id="GO:0005886">
    <property type="term" value="C:plasma membrane"/>
    <property type="evidence" value="ECO:0007669"/>
    <property type="project" value="UniProtKB-SubCell"/>
</dbReference>
<dbReference type="InterPro" id="IPR036412">
    <property type="entry name" value="HAD-like_sf"/>
</dbReference>
<evidence type="ECO:0000313" key="18">
    <source>
        <dbReference type="Proteomes" id="UP000003491"/>
    </source>
</evidence>
<dbReference type="Gene3D" id="3.40.50.1000">
    <property type="entry name" value="HAD superfamily/HAD-like"/>
    <property type="match status" value="1"/>
</dbReference>
<feature type="transmembrane region" description="Helical" evidence="15">
    <location>
        <begin position="850"/>
        <end position="870"/>
    </location>
</feature>
<dbReference type="PANTHER" id="PTHR42861">
    <property type="entry name" value="CALCIUM-TRANSPORTING ATPASE"/>
    <property type="match status" value="1"/>
</dbReference>
<feature type="domain" description="Cation-transporting P-type ATPase N-terminal" evidence="16">
    <location>
        <begin position="3"/>
        <end position="77"/>
    </location>
</feature>
<dbReference type="InterPro" id="IPR006068">
    <property type="entry name" value="ATPase_P-typ_cation-transptr_C"/>
</dbReference>
<dbReference type="SMART" id="SM00831">
    <property type="entry name" value="Cation_ATPase_N"/>
    <property type="match status" value="1"/>
</dbReference>
<evidence type="ECO:0000259" key="16">
    <source>
        <dbReference type="SMART" id="SM00831"/>
    </source>
</evidence>
<protein>
    <recommendedName>
        <fullName evidence="3">P-type Ca(2+) transporter</fullName>
        <ecNumber evidence="3">7.2.2.10</ecNumber>
    </recommendedName>
</protein>
<dbReference type="SUPFAM" id="SSF81653">
    <property type="entry name" value="Calcium ATPase, transduction domain A"/>
    <property type="match status" value="1"/>
</dbReference>
<dbReference type="InterPro" id="IPR059000">
    <property type="entry name" value="ATPase_P-type_domA"/>
</dbReference>
<evidence type="ECO:0000256" key="6">
    <source>
        <dbReference type="ARBA" id="ARBA00022692"/>
    </source>
</evidence>
<feature type="transmembrane region" description="Helical" evidence="15">
    <location>
        <begin position="81"/>
        <end position="100"/>
    </location>
</feature>
<dbReference type="Gene3D" id="2.70.150.10">
    <property type="entry name" value="Calcium-transporting ATPase, cytoplasmic transduction domain A"/>
    <property type="match status" value="1"/>
</dbReference>
<evidence type="ECO:0000256" key="11">
    <source>
        <dbReference type="ARBA" id="ARBA00022967"/>
    </source>
</evidence>
<dbReference type="PRINTS" id="PR00119">
    <property type="entry name" value="CATATPASE"/>
</dbReference>
<dbReference type="InterPro" id="IPR023214">
    <property type="entry name" value="HAD_sf"/>
</dbReference>
<keyword evidence="8" id="KW-0547">Nucleotide-binding</keyword>
<dbReference type="PATRIC" id="fig|525330.7.peg.1647"/>
<evidence type="ECO:0000256" key="4">
    <source>
        <dbReference type="ARBA" id="ARBA00022475"/>
    </source>
</evidence>
<keyword evidence="6 15" id="KW-0812">Transmembrane</keyword>
<dbReference type="SUPFAM" id="SSF81660">
    <property type="entry name" value="Metal cation-transporting ATPase, ATP-binding domain N"/>
    <property type="match status" value="1"/>
</dbReference>
<evidence type="ECO:0000256" key="1">
    <source>
        <dbReference type="ARBA" id="ARBA00004651"/>
    </source>
</evidence>
<dbReference type="CDD" id="cd02089">
    <property type="entry name" value="P-type_ATPase_Ca_prok"/>
    <property type="match status" value="1"/>
</dbReference>
<dbReference type="GO" id="GO:0005388">
    <property type="term" value="F:P-type calcium transporter activity"/>
    <property type="evidence" value="ECO:0007669"/>
    <property type="project" value="UniProtKB-EC"/>
</dbReference>
<keyword evidence="5" id="KW-0813">Transport</keyword>
<feature type="transmembrane region" description="Helical" evidence="15">
    <location>
        <begin position="245"/>
        <end position="264"/>
    </location>
</feature>